<feature type="non-terminal residue" evidence="2">
    <location>
        <position position="32"/>
    </location>
</feature>
<gene>
    <name evidence="2" type="ORF">AVDCRST_MAG16-2589</name>
</gene>
<feature type="compositionally biased region" description="Basic residues" evidence="1">
    <location>
        <begin position="1"/>
        <end position="13"/>
    </location>
</feature>
<protein>
    <submittedName>
        <fullName evidence="2">Two-component transcriptional response regulator, winged helix family</fullName>
    </submittedName>
</protein>
<evidence type="ECO:0000256" key="1">
    <source>
        <dbReference type="SAM" id="MobiDB-lite"/>
    </source>
</evidence>
<sequence>AARRRAGPPHPHRVPPAVRAGRPERPGAVAPA</sequence>
<evidence type="ECO:0000313" key="2">
    <source>
        <dbReference type="EMBL" id="CAA9354823.1"/>
    </source>
</evidence>
<feature type="region of interest" description="Disordered" evidence="1">
    <location>
        <begin position="1"/>
        <end position="32"/>
    </location>
</feature>
<reference evidence="2" key="1">
    <citation type="submission" date="2020-02" db="EMBL/GenBank/DDBJ databases">
        <authorList>
            <person name="Meier V. D."/>
        </authorList>
    </citation>
    <scope>NUCLEOTIDE SEQUENCE</scope>
    <source>
        <strain evidence="2">AVDCRST_MAG16</strain>
    </source>
</reference>
<dbReference type="EMBL" id="CADCUE010000244">
    <property type="protein sequence ID" value="CAA9354823.1"/>
    <property type="molecule type" value="Genomic_DNA"/>
</dbReference>
<accession>A0A6J4MCR2</accession>
<name>A0A6J4MCR2_9ACTN</name>
<proteinExistence type="predicted"/>
<organism evidence="2">
    <name type="scientific">uncultured Frankineae bacterium</name>
    <dbReference type="NCBI Taxonomy" id="437475"/>
    <lineage>
        <taxon>Bacteria</taxon>
        <taxon>Bacillati</taxon>
        <taxon>Actinomycetota</taxon>
        <taxon>Actinomycetes</taxon>
        <taxon>Frankiales</taxon>
        <taxon>environmental samples</taxon>
    </lineage>
</organism>
<dbReference type="AlphaFoldDB" id="A0A6J4MCR2"/>
<feature type="non-terminal residue" evidence="2">
    <location>
        <position position="1"/>
    </location>
</feature>